<dbReference type="EMBL" id="JBHSPB010000007">
    <property type="protein sequence ID" value="MFC5721083.1"/>
    <property type="molecule type" value="Genomic_DNA"/>
</dbReference>
<keyword evidence="1 2" id="KW-0690">Ribosome biogenesis</keyword>
<comment type="subcellular location">
    <subcellularLocation>
        <location evidence="2">Cytoplasm</location>
    </subcellularLocation>
</comment>
<comment type="subunit">
    <text evidence="2">Monomer. Binds 30S ribosomal subunits, but not 50S ribosomal subunits or 70S ribosomes.</text>
</comment>
<dbReference type="Pfam" id="PF02033">
    <property type="entry name" value="RBFA"/>
    <property type="match status" value="1"/>
</dbReference>
<evidence type="ECO:0000256" key="3">
    <source>
        <dbReference type="SAM" id="MobiDB-lite"/>
    </source>
</evidence>
<comment type="caution">
    <text evidence="4">The sequence shown here is derived from an EMBL/GenBank/DDBJ whole genome shotgun (WGS) entry which is preliminary data.</text>
</comment>
<dbReference type="PANTHER" id="PTHR33515:SF1">
    <property type="entry name" value="RIBOSOME-BINDING FACTOR A, CHLOROPLASTIC-RELATED"/>
    <property type="match status" value="1"/>
</dbReference>
<dbReference type="InterPro" id="IPR000238">
    <property type="entry name" value="RbfA"/>
</dbReference>
<dbReference type="Gene3D" id="3.30.300.20">
    <property type="match status" value="1"/>
</dbReference>
<sequence length="154" mass="16250">MADNARAKRLADLIREVIAQKLQRGIKDPRLGSHVTITDTRVTGDLREATVFYTVYGDDEERASAAAGLESAKGILRSEVGRAAGIKFTPTLTFVADALPETARTIEDLLDKARASDAKVREASSGAAYAGEADPYRKPGEDAGEDGGKDAAGA</sequence>
<dbReference type="PANTHER" id="PTHR33515">
    <property type="entry name" value="RIBOSOME-BINDING FACTOR A, CHLOROPLASTIC-RELATED"/>
    <property type="match status" value="1"/>
</dbReference>
<name>A0ABW0Z208_9ACTN</name>
<keyword evidence="5" id="KW-1185">Reference proteome</keyword>
<dbReference type="PROSITE" id="PS01319">
    <property type="entry name" value="RBFA"/>
    <property type="match status" value="1"/>
</dbReference>
<dbReference type="InterPro" id="IPR015946">
    <property type="entry name" value="KH_dom-like_a/b"/>
</dbReference>
<dbReference type="Proteomes" id="UP001596083">
    <property type="component" value="Unassembled WGS sequence"/>
</dbReference>
<evidence type="ECO:0000256" key="1">
    <source>
        <dbReference type="ARBA" id="ARBA00022517"/>
    </source>
</evidence>
<comment type="similarity">
    <text evidence="2">Belongs to the RbfA family.</text>
</comment>
<evidence type="ECO:0000256" key="2">
    <source>
        <dbReference type="HAMAP-Rule" id="MF_00003"/>
    </source>
</evidence>
<dbReference type="RefSeq" id="WP_390316317.1">
    <property type="nucleotide sequence ID" value="NZ_JBHSPB010000007.1"/>
</dbReference>
<evidence type="ECO:0000313" key="4">
    <source>
        <dbReference type="EMBL" id="MFC5721083.1"/>
    </source>
</evidence>
<organism evidence="4 5">
    <name type="scientific">Streptomyces gamaensis</name>
    <dbReference type="NCBI Taxonomy" id="1763542"/>
    <lineage>
        <taxon>Bacteria</taxon>
        <taxon>Bacillati</taxon>
        <taxon>Actinomycetota</taxon>
        <taxon>Actinomycetes</taxon>
        <taxon>Kitasatosporales</taxon>
        <taxon>Streptomycetaceae</taxon>
        <taxon>Streptomyces</taxon>
    </lineage>
</organism>
<comment type="function">
    <text evidence="2">One of several proteins that assist in the late maturation steps of the functional core of the 30S ribosomal subunit. Associates with free 30S ribosomal subunits (but not with 30S subunits that are part of 70S ribosomes or polysomes). Required for efficient processing of 16S rRNA. May interact with the 5'-terminal helix region of 16S rRNA.</text>
</comment>
<dbReference type="InterPro" id="IPR020053">
    <property type="entry name" value="Ribosome-bd_factorA_CS"/>
</dbReference>
<keyword evidence="2" id="KW-0963">Cytoplasm</keyword>
<dbReference type="HAMAP" id="MF_00003">
    <property type="entry name" value="RbfA"/>
    <property type="match status" value="1"/>
</dbReference>
<evidence type="ECO:0000313" key="5">
    <source>
        <dbReference type="Proteomes" id="UP001596083"/>
    </source>
</evidence>
<feature type="compositionally biased region" description="Basic and acidic residues" evidence="3">
    <location>
        <begin position="134"/>
        <end position="154"/>
    </location>
</feature>
<dbReference type="InterPro" id="IPR023799">
    <property type="entry name" value="RbfA_dom_sf"/>
</dbReference>
<feature type="compositionally biased region" description="Low complexity" evidence="3">
    <location>
        <begin position="123"/>
        <end position="133"/>
    </location>
</feature>
<protein>
    <recommendedName>
        <fullName evidence="2">Ribosome-binding factor A</fullName>
    </recommendedName>
</protein>
<accession>A0ABW0Z208</accession>
<proteinExistence type="inferred from homology"/>
<reference evidence="5" key="1">
    <citation type="journal article" date="2019" name="Int. J. Syst. Evol. Microbiol.">
        <title>The Global Catalogue of Microorganisms (GCM) 10K type strain sequencing project: providing services to taxonomists for standard genome sequencing and annotation.</title>
        <authorList>
            <consortium name="The Broad Institute Genomics Platform"/>
            <consortium name="The Broad Institute Genome Sequencing Center for Infectious Disease"/>
            <person name="Wu L."/>
            <person name="Ma J."/>
        </authorList>
    </citation>
    <scope>NUCLEOTIDE SEQUENCE [LARGE SCALE GENOMIC DNA]</scope>
    <source>
        <strain evidence="5">CGMCC 4.7304</strain>
    </source>
</reference>
<gene>
    <name evidence="2 4" type="primary">rbfA</name>
    <name evidence="4" type="ORF">ACFP1Z_12980</name>
</gene>
<feature type="region of interest" description="Disordered" evidence="3">
    <location>
        <begin position="115"/>
        <end position="154"/>
    </location>
</feature>
<dbReference type="NCBIfam" id="TIGR00082">
    <property type="entry name" value="rbfA"/>
    <property type="match status" value="1"/>
</dbReference>
<dbReference type="SUPFAM" id="SSF89919">
    <property type="entry name" value="Ribosome-binding factor A, RbfA"/>
    <property type="match status" value="1"/>
</dbReference>